<reference evidence="1" key="2">
    <citation type="submission" date="2017-12" db="EMBL/GenBank/DDBJ databases">
        <title>WGS assembly of Marchantia polymorpha.</title>
        <authorList>
            <person name="Bowman J.L."/>
            <person name="Kohchi T."/>
            <person name="Yamato K.T."/>
            <person name="Jenkins J."/>
            <person name="Shu S."/>
            <person name="Ishizaki K."/>
            <person name="Yamaoka S."/>
            <person name="Nishihama R."/>
            <person name="Nakamura Y."/>
            <person name="Berger F."/>
            <person name="Adam C."/>
            <person name="Aki S.S."/>
            <person name="Althoff F."/>
            <person name="Araki T."/>
            <person name="Arteaga-Vazquez M.A."/>
            <person name="Balasubrmanian S."/>
            <person name="Bauer D."/>
            <person name="Boehm C.R."/>
            <person name="Briginshaw L."/>
            <person name="Caballero-Perez J."/>
            <person name="Catarino B."/>
            <person name="Chen F."/>
            <person name="Chiyoda S."/>
            <person name="Chovatia M."/>
            <person name="Davies K.M."/>
            <person name="Delmans M."/>
            <person name="Demura T."/>
            <person name="Dierschke T."/>
            <person name="Dolan L."/>
            <person name="Dorantes-Acosta A.E."/>
            <person name="Eklund D.M."/>
            <person name="Florent S.N."/>
            <person name="Flores-Sandoval E."/>
            <person name="Fujiyama A."/>
            <person name="Fukuzawa H."/>
            <person name="Galik B."/>
            <person name="Grimanelli D."/>
            <person name="Grimwood J."/>
            <person name="Grossniklaus U."/>
            <person name="Hamada T."/>
            <person name="Haseloff J."/>
            <person name="Hetherington A.J."/>
            <person name="Higo A."/>
            <person name="Hirakawa Y."/>
            <person name="Hundley H.N."/>
            <person name="Ikeda Y."/>
            <person name="Inoue K."/>
            <person name="Inoue S."/>
            <person name="Ishida S."/>
            <person name="Jia Q."/>
            <person name="Kakita M."/>
            <person name="Kanazawa T."/>
            <person name="Kawai Y."/>
            <person name="Kawashima T."/>
            <person name="Kennedy M."/>
            <person name="Kinose K."/>
            <person name="Kinoshita T."/>
            <person name="Kohara Y."/>
            <person name="Koide E."/>
            <person name="Komatsu K."/>
            <person name="Kopischke S."/>
            <person name="Kubo M."/>
            <person name="Kyozuka J."/>
            <person name="Lagercrantz U."/>
            <person name="Lin S.S."/>
            <person name="Lindquist E."/>
            <person name="Lipzen A.M."/>
            <person name="Lu C."/>
            <person name="Luna E.D."/>
            <person name="Martienssen R.A."/>
            <person name="Minamino N."/>
            <person name="Mizutani M."/>
            <person name="Mizutani M."/>
            <person name="Mochizuki N."/>
            <person name="Monte I."/>
            <person name="Mosher R."/>
            <person name="Nagasaki H."/>
            <person name="Nakagami H."/>
            <person name="Naramoto S."/>
            <person name="Nishitani K."/>
            <person name="Ohtani M."/>
            <person name="Okamoto T."/>
            <person name="Okumura M."/>
            <person name="Phillips J."/>
            <person name="Pollak B."/>
            <person name="Reinders A."/>
            <person name="Roevekamp M."/>
            <person name="Sano R."/>
            <person name="Sawa S."/>
            <person name="Schmid M.W."/>
            <person name="Shirakawa M."/>
            <person name="Solano R."/>
            <person name="Spunde A."/>
            <person name="Suetsugu N."/>
            <person name="Sugano S."/>
            <person name="Sugiyama A."/>
            <person name="Sun R."/>
            <person name="Suzuki Y."/>
            <person name="Takenaka M."/>
            <person name="Takezawa D."/>
            <person name="Tomogane H."/>
            <person name="Tsuzuki M."/>
            <person name="Ueda T."/>
            <person name="Umeda M."/>
            <person name="Ward J.M."/>
            <person name="Watanabe Y."/>
            <person name="Yazaki K."/>
            <person name="Yokoyama R."/>
            <person name="Yoshitake Y."/>
            <person name="Yotsui I."/>
            <person name="Zachgo S."/>
            <person name="Schmutz J."/>
        </authorList>
    </citation>
    <scope>NUCLEOTIDE SEQUENCE [LARGE SCALE GENOMIC DNA]</scope>
    <source>
        <strain evidence="1">Tak-1</strain>
    </source>
</reference>
<gene>
    <name evidence="1" type="ORF">MARPO_0003s0220</name>
</gene>
<evidence type="ECO:0000313" key="2">
    <source>
        <dbReference type="Proteomes" id="UP000244005"/>
    </source>
</evidence>
<reference evidence="2" key="1">
    <citation type="journal article" date="2017" name="Cell">
        <title>Insights into land plant evolution garnered from the Marchantia polymorpha genome.</title>
        <authorList>
            <person name="Bowman J.L."/>
            <person name="Kohchi T."/>
            <person name="Yamato K.T."/>
            <person name="Jenkins J."/>
            <person name="Shu S."/>
            <person name="Ishizaki K."/>
            <person name="Yamaoka S."/>
            <person name="Nishihama R."/>
            <person name="Nakamura Y."/>
            <person name="Berger F."/>
            <person name="Adam C."/>
            <person name="Aki S.S."/>
            <person name="Althoff F."/>
            <person name="Araki T."/>
            <person name="Arteaga-Vazquez M.A."/>
            <person name="Balasubrmanian S."/>
            <person name="Barry K."/>
            <person name="Bauer D."/>
            <person name="Boehm C.R."/>
            <person name="Briginshaw L."/>
            <person name="Caballero-Perez J."/>
            <person name="Catarino B."/>
            <person name="Chen F."/>
            <person name="Chiyoda S."/>
            <person name="Chovatia M."/>
            <person name="Davies K.M."/>
            <person name="Delmans M."/>
            <person name="Demura T."/>
            <person name="Dierschke T."/>
            <person name="Dolan L."/>
            <person name="Dorantes-Acosta A.E."/>
            <person name="Eklund D.M."/>
            <person name="Florent S.N."/>
            <person name="Flores-Sandoval E."/>
            <person name="Fujiyama A."/>
            <person name="Fukuzawa H."/>
            <person name="Galik B."/>
            <person name="Grimanelli D."/>
            <person name="Grimwood J."/>
            <person name="Grossniklaus U."/>
            <person name="Hamada T."/>
            <person name="Haseloff J."/>
            <person name="Hetherington A.J."/>
            <person name="Higo A."/>
            <person name="Hirakawa Y."/>
            <person name="Hundley H.N."/>
            <person name="Ikeda Y."/>
            <person name="Inoue K."/>
            <person name="Inoue S.I."/>
            <person name="Ishida S."/>
            <person name="Jia Q."/>
            <person name="Kakita M."/>
            <person name="Kanazawa T."/>
            <person name="Kawai Y."/>
            <person name="Kawashima T."/>
            <person name="Kennedy M."/>
            <person name="Kinose K."/>
            <person name="Kinoshita T."/>
            <person name="Kohara Y."/>
            <person name="Koide E."/>
            <person name="Komatsu K."/>
            <person name="Kopischke S."/>
            <person name="Kubo M."/>
            <person name="Kyozuka J."/>
            <person name="Lagercrantz U."/>
            <person name="Lin S.S."/>
            <person name="Lindquist E."/>
            <person name="Lipzen A.M."/>
            <person name="Lu C.W."/>
            <person name="De Luna E."/>
            <person name="Martienssen R.A."/>
            <person name="Minamino N."/>
            <person name="Mizutani M."/>
            <person name="Mizutani M."/>
            <person name="Mochizuki N."/>
            <person name="Monte I."/>
            <person name="Mosher R."/>
            <person name="Nagasaki H."/>
            <person name="Nakagami H."/>
            <person name="Naramoto S."/>
            <person name="Nishitani K."/>
            <person name="Ohtani M."/>
            <person name="Okamoto T."/>
            <person name="Okumura M."/>
            <person name="Phillips J."/>
            <person name="Pollak B."/>
            <person name="Reinders A."/>
            <person name="Rovekamp M."/>
            <person name="Sano R."/>
            <person name="Sawa S."/>
            <person name="Schmid M.W."/>
            <person name="Shirakawa M."/>
            <person name="Solano R."/>
            <person name="Spunde A."/>
            <person name="Suetsugu N."/>
            <person name="Sugano S."/>
            <person name="Sugiyama A."/>
            <person name="Sun R."/>
            <person name="Suzuki Y."/>
            <person name="Takenaka M."/>
            <person name="Takezawa D."/>
            <person name="Tomogane H."/>
            <person name="Tsuzuki M."/>
            <person name="Ueda T."/>
            <person name="Umeda M."/>
            <person name="Ward J.M."/>
            <person name="Watanabe Y."/>
            <person name="Yazaki K."/>
            <person name="Yokoyama R."/>
            <person name="Yoshitake Y."/>
            <person name="Yotsui I."/>
            <person name="Zachgo S."/>
            <person name="Schmutz J."/>
        </authorList>
    </citation>
    <scope>NUCLEOTIDE SEQUENCE [LARGE SCALE GENOMIC DNA]</scope>
    <source>
        <strain evidence="2">Tak-1</strain>
    </source>
</reference>
<dbReference type="EMBL" id="KZ772675">
    <property type="protein sequence ID" value="PTQ49347.1"/>
    <property type="molecule type" value="Genomic_DNA"/>
</dbReference>
<organism evidence="1 2">
    <name type="scientific">Marchantia polymorpha</name>
    <name type="common">Common liverwort</name>
    <name type="synonym">Marchantia aquatica</name>
    <dbReference type="NCBI Taxonomy" id="3197"/>
    <lineage>
        <taxon>Eukaryota</taxon>
        <taxon>Viridiplantae</taxon>
        <taxon>Streptophyta</taxon>
        <taxon>Embryophyta</taxon>
        <taxon>Marchantiophyta</taxon>
        <taxon>Marchantiopsida</taxon>
        <taxon>Marchantiidae</taxon>
        <taxon>Marchantiales</taxon>
        <taxon>Marchantiaceae</taxon>
        <taxon>Marchantia</taxon>
    </lineage>
</organism>
<proteinExistence type="predicted"/>
<dbReference type="Gramene" id="Mp7g12070.1">
    <property type="protein sequence ID" value="Mp7g12070.1.cds1"/>
    <property type="gene ID" value="Mp7g12070"/>
</dbReference>
<dbReference type="EMBL" id="KZ772675">
    <property type="protein sequence ID" value="PTQ49348.1"/>
    <property type="molecule type" value="Genomic_DNA"/>
</dbReference>
<dbReference type="Gramene" id="Mp7g12070.2">
    <property type="protein sequence ID" value="Mp7g12070.2.cds1"/>
    <property type="gene ID" value="Mp7g12070"/>
</dbReference>
<evidence type="ECO:0000313" key="1">
    <source>
        <dbReference type="EMBL" id="PTQ49347.1"/>
    </source>
</evidence>
<protein>
    <submittedName>
        <fullName evidence="1">Uncharacterized protein</fullName>
    </submittedName>
</protein>
<dbReference type="AlphaFoldDB" id="A0A2R6XTC9"/>
<sequence>MTRGMTSKPGHTVMTHNVAEFEPSILVECSVISWFWTIDRSQPATFKTMIRSFKKLAKARNL</sequence>
<keyword evidence="2" id="KW-1185">Reference proteome</keyword>
<name>A0A2R6XTC9_MARPO</name>
<dbReference type="Proteomes" id="UP000244005">
    <property type="component" value="Unassembled WGS sequence"/>
</dbReference>
<accession>A0A2R6XTC9</accession>